<proteinExistence type="inferred from homology"/>
<feature type="region of interest" description="Disordered" evidence="3">
    <location>
        <begin position="231"/>
        <end position="342"/>
    </location>
</feature>
<dbReference type="Proteomes" id="UP001465755">
    <property type="component" value="Unassembled WGS sequence"/>
</dbReference>
<dbReference type="PANTHER" id="PTHR12375">
    <property type="entry name" value="RNA-BINDING PROTEIN LUC7-RELATED"/>
    <property type="match status" value="1"/>
</dbReference>
<evidence type="ECO:0000313" key="5">
    <source>
        <dbReference type="Proteomes" id="UP001465755"/>
    </source>
</evidence>
<dbReference type="GO" id="GO:0003729">
    <property type="term" value="F:mRNA binding"/>
    <property type="evidence" value="ECO:0007669"/>
    <property type="project" value="InterPro"/>
</dbReference>
<evidence type="ECO:0008006" key="6">
    <source>
        <dbReference type="Google" id="ProtNLM"/>
    </source>
</evidence>
<feature type="compositionally biased region" description="Basic and acidic residues" evidence="3">
    <location>
        <begin position="251"/>
        <end position="310"/>
    </location>
</feature>
<dbReference type="Pfam" id="PF03194">
    <property type="entry name" value="LUC7"/>
    <property type="match status" value="1"/>
</dbReference>
<comment type="caution">
    <text evidence="4">The sequence shown here is derived from an EMBL/GenBank/DDBJ whole genome shotgun (WGS) entry which is preliminary data.</text>
</comment>
<evidence type="ECO:0000256" key="1">
    <source>
        <dbReference type="ARBA" id="ARBA00005655"/>
    </source>
</evidence>
<evidence type="ECO:0000256" key="2">
    <source>
        <dbReference type="SAM" id="Coils"/>
    </source>
</evidence>
<sequence length="342" mass="40347">MDEMRAMLDELMGQDRDGDREIVRRSVTDKEICKFYLLGFCPFTEFERTKHDFGACQNIHDDAVKADWEKLDDKEKERLGYERDLKRWIEKLMVELRTKIAKNEERLFQQEAVVLLAEDQAKLTRLNDEIQESVAQAEAMAEQGDVDGAQAAVAQTDRLKTQVSVLTEEASKRAGGGASRYGQQEVCPLSGVIINQEESRVRDHKNGRNYKAWCMAHEKYKEVNATLQRRDEERGRHLLPPPPVVGSSHPRSRERDHERSADRDGRNRDANRDRHRDRDRDRDRHRDRDRDDRRERDRHDRGSSRSEHYHRERRRSRSRSRGRDRPRERGDHAPQPNGSRHR</sequence>
<evidence type="ECO:0000256" key="3">
    <source>
        <dbReference type="SAM" id="MobiDB-lite"/>
    </source>
</evidence>
<dbReference type="EMBL" id="JALJOQ010000052">
    <property type="protein sequence ID" value="KAK9804143.1"/>
    <property type="molecule type" value="Genomic_DNA"/>
</dbReference>
<gene>
    <name evidence="4" type="ORF">WJX73_004648</name>
</gene>
<evidence type="ECO:0000313" key="4">
    <source>
        <dbReference type="EMBL" id="KAK9804143.1"/>
    </source>
</evidence>
<feature type="compositionally biased region" description="Basic and acidic residues" evidence="3">
    <location>
        <begin position="321"/>
        <end position="332"/>
    </location>
</feature>
<keyword evidence="5" id="KW-1185">Reference proteome</keyword>
<dbReference type="GO" id="GO:0006376">
    <property type="term" value="P:mRNA splice site recognition"/>
    <property type="evidence" value="ECO:0007669"/>
    <property type="project" value="InterPro"/>
</dbReference>
<reference evidence="4 5" key="1">
    <citation type="journal article" date="2024" name="Nat. Commun.">
        <title>Phylogenomics reveals the evolutionary origins of lichenization in chlorophyte algae.</title>
        <authorList>
            <person name="Puginier C."/>
            <person name="Libourel C."/>
            <person name="Otte J."/>
            <person name="Skaloud P."/>
            <person name="Haon M."/>
            <person name="Grisel S."/>
            <person name="Petersen M."/>
            <person name="Berrin J.G."/>
            <person name="Delaux P.M."/>
            <person name="Dal Grande F."/>
            <person name="Keller J."/>
        </authorList>
    </citation>
    <scope>NUCLEOTIDE SEQUENCE [LARGE SCALE GENOMIC DNA]</scope>
    <source>
        <strain evidence="4 5">SAG 2036</strain>
    </source>
</reference>
<name>A0AAW1P806_9CHLO</name>
<dbReference type="InterPro" id="IPR004882">
    <property type="entry name" value="Luc7-rel"/>
</dbReference>
<dbReference type="GO" id="GO:0005685">
    <property type="term" value="C:U1 snRNP"/>
    <property type="evidence" value="ECO:0007669"/>
    <property type="project" value="InterPro"/>
</dbReference>
<organism evidence="4 5">
    <name type="scientific">Symbiochloris irregularis</name>
    <dbReference type="NCBI Taxonomy" id="706552"/>
    <lineage>
        <taxon>Eukaryota</taxon>
        <taxon>Viridiplantae</taxon>
        <taxon>Chlorophyta</taxon>
        <taxon>core chlorophytes</taxon>
        <taxon>Trebouxiophyceae</taxon>
        <taxon>Trebouxiales</taxon>
        <taxon>Trebouxiaceae</taxon>
        <taxon>Symbiochloris</taxon>
    </lineage>
</organism>
<feature type="coiled-coil region" evidence="2">
    <location>
        <begin position="116"/>
        <end position="143"/>
    </location>
</feature>
<keyword evidence="2" id="KW-0175">Coiled coil</keyword>
<protein>
    <recommendedName>
        <fullName evidence="6">Luc7-like protein 3</fullName>
    </recommendedName>
</protein>
<feature type="compositionally biased region" description="Basic residues" evidence="3">
    <location>
        <begin position="311"/>
        <end position="320"/>
    </location>
</feature>
<comment type="similarity">
    <text evidence="1">Belongs to the Luc7 family.</text>
</comment>
<dbReference type="AlphaFoldDB" id="A0AAW1P806"/>
<accession>A0AAW1P806</accession>